<dbReference type="RefSeq" id="WP_165033715.1">
    <property type="nucleotide sequence ID" value="NZ_JAAKZF010000095.1"/>
</dbReference>
<keyword evidence="6" id="KW-0145">Chemotaxis</keyword>
<dbReference type="GO" id="GO:0003774">
    <property type="term" value="F:cytoskeletal motor activity"/>
    <property type="evidence" value="ECO:0007669"/>
    <property type="project" value="InterPro"/>
</dbReference>
<dbReference type="Proteomes" id="UP001642900">
    <property type="component" value="Unassembled WGS sequence"/>
</dbReference>
<comment type="function">
    <text evidence="10">FliG is one of three proteins (FliG, FliN, FliM) that forms the rotor-mounted switch complex (C ring), located at the base of the basal body. This complex interacts with the CheY and CheZ chemotaxis proteins, in addition to contacting components of the motor that determine the direction of flagellar rotation.</text>
</comment>
<evidence type="ECO:0000256" key="5">
    <source>
        <dbReference type="ARBA" id="ARBA00022475"/>
    </source>
</evidence>
<dbReference type="PRINTS" id="PR00954">
    <property type="entry name" value="FLGMOTORFLIG"/>
</dbReference>
<dbReference type="PANTHER" id="PTHR30534:SF0">
    <property type="entry name" value="FLAGELLAR MOTOR SWITCH PROTEIN FLIG"/>
    <property type="match status" value="1"/>
</dbReference>
<keyword evidence="15" id="KW-1185">Reference proteome</keyword>
<dbReference type="SUPFAM" id="SSF48029">
    <property type="entry name" value="FliG"/>
    <property type="match status" value="2"/>
</dbReference>
<name>A0A6G4WMM7_9HYPH</name>
<dbReference type="EMBL" id="JAAKZF010000095">
    <property type="protein sequence ID" value="NGO55360.1"/>
    <property type="molecule type" value="Genomic_DNA"/>
</dbReference>
<dbReference type="GO" id="GO:0009425">
    <property type="term" value="C:bacterial-type flagellum basal body"/>
    <property type="evidence" value="ECO:0007669"/>
    <property type="project" value="UniProtKB-SubCell"/>
</dbReference>
<reference evidence="14 15" key="1">
    <citation type="submission" date="2020-02" db="EMBL/GenBank/DDBJ databases">
        <title>Genome sequence of strain CCNWXJ40-4.</title>
        <authorList>
            <person name="Gao J."/>
            <person name="Sun J."/>
        </authorList>
    </citation>
    <scope>NUCLEOTIDE SEQUENCE [LARGE SCALE GENOMIC DNA]</scope>
    <source>
        <strain evidence="14 15">CCNWXJ 40-4</strain>
    </source>
</reference>
<evidence type="ECO:0000313" key="15">
    <source>
        <dbReference type="Proteomes" id="UP001642900"/>
    </source>
</evidence>
<evidence type="ECO:0000256" key="9">
    <source>
        <dbReference type="ARBA" id="ARBA00023143"/>
    </source>
</evidence>
<evidence type="ECO:0000256" key="3">
    <source>
        <dbReference type="ARBA" id="ARBA00010299"/>
    </source>
</evidence>
<dbReference type="PANTHER" id="PTHR30534">
    <property type="entry name" value="FLAGELLAR MOTOR SWITCH PROTEIN FLIG"/>
    <property type="match status" value="1"/>
</dbReference>
<keyword evidence="8" id="KW-0472">Membrane</keyword>
<gene>
    <name evidence="14" type="primary">fliG</name>
    <name evidence="14" type="ORF">G6N73_30675</name>
</gene>
<keyword evidence="9" id="KW-0975">Bacterial flagellum</keyword>
<dbReference type="InterPro" id="IPR032779">
    <property type="entry name" value="FliG_M"/>
</dbReference>
<evidence type="ECO:0000259" key="13">
    <source>
        <dbReference type="Pfam" id="PF14842"/>
    </source>
</evidence>
<evidence type="ECO:0000259" key="11">
    <source>
        <dbReference type="Pfam" id="PF01706"/>
    </source>
</evidence>
<evidence type="ECO:0000256" key="8">
    <source>
        <dbReference type="ARBA" id="ARBA00023136"/>
    </source>
</evidence>
<evidence type="ECO:0000256" key="10">
    <source>
        <dbReference type="ARBA" id="ARBA00025598"/>
    </source>
</evidence>
<evidence type="ECO:0000256" key="7">
    <source>
        <dbReference type="ARBA" id="ARBA00022779"/>
    </source>
</evidence>
<proteinExistence type="inferred from homology"/>
<evidence type="ECO:0000313" key="14">
    <source>
        <dbReference type="EMBL" id="NGO55360.1"/>
    </source>
</evidence>
<evidence type="ECO:0000256" key="4">
    <source>
        <dbReference type="ARBA" id="ARBA00021870"/>
    </source>
</evidence>
<sequence>MTTTSLATLTRPQKAAAILVAMGKPSASRLLKFFKQEELKALIEGARQLRTIPQSDLEKIVAEFEAEFTEGAGQLDSADKMDDILNEGLSPEEVQALKGDAKPLNAAKTPPPIWPQLEKADPLRLGAFIAAEHPQTSALILSKLAPQASANVLLTLEKGLRGEIVKRMMALTSIPETATRIVEGQLRSRVLSESTTKDTSAGQSRVASVLNEMEKSQMDEVMEDLEKSGAPDLDGVRARLFSFDDIVLMTQKARVALFDGLSTELVTLCLRGAPPDMTEAVLSAIGARSRRMIESELSQGSEGIPMADILKARRSIASTAIRMSHEGAFELPTAASQAAAA</sequence>
<evidence type="ECO:0000256" key="2">
    <source>
        <dbReference type="ARBA" id="ARBA00004413"/>
    </source>
</evidence>
<accession>A0A6G4WMM7</accession>
<keyword evidence="7" id="KW-0283">Flagellar rotation</keyword>
<comment type="similarity">
    <text evidence="3">Belongs to the FliG family.</text>
</comment>
<keyword evidence="14" id="KW-0966">Cell projection</keyword>
<feature type="domain" description="Flagellar motor switch protein FliG middle" evidence="12">
    <location>
        <begin position="125"/>
        <end position="195"/>
    </location>
</feature>
<dbReference type="Pfam" id="PF14842">
    <property type="entry name" value="FliG_N"/>
    <property type="match status" value="1"/>
</dbReference>
<keyword evidence="5" id="KW-1003">Cell membrane</keyword>
<protein>
    <recommendedName>
        <fullName evidence="4">Flagellar motor switch protein FliG</fullName>
    </recommendedName>
</protein>
<dbReference type="InterPro" id="IPR028263">
    <property type="entry name" value="FliG_N"/>
</dbReference>
<comment type="subcellular location">
    <subcellularLocation>
        <location evidence="1">Bacterial flagellum basal body</location>
    </subcellularLocation>
    <subcellularLocation>
        <location evidence="2">Cell membrane</location>
        <topology evidence="2">Peripheral membrane protein</topology>
        <orientation evidence="2">Cytoplasmic side</orientation>
    </subcellularLocation>
</comment>
<dbReference type="InterPro" id="IPR000090">
    <property type="entry name" value="Flg_Motor_Flig"/>
</dbReference>
<feature type="domain" description="Flagellar motor switch protein FliG C-terminal" evidence="11">
    <location>
        <begin position="225"/>
        <end position="331"/>
    </location>
</feature>
<dbReference type="Pfam" id="PF14841">
    <property type="entry name" value="FliG_M"/>
    <property type="match status" value="1"/>
</dbReference>
<dbReference type="InterPro" id="IPR023087">
    <property type="entry name" value="Flg_Motor_Flig_C"/>
</dbReference>
<feature type="domain" description="Flagellar motor switch protein FliG N-terminal" evidence="13">
    <location>
        <begin position="9"/>
        <end position="97"/>
    </location>
</feature>
<dbReference type="GO" id="GO:0005886">
    <property type="term" value="C:plasma membrane"/>
    <property type="evidence" value="ECO:0007669"/>
    <property type="project" value="UniProtKB-SubCell"/>
</dbReference>
<dbReference type="GO" id="GO:0071973">
    <property type="term" value="P:bacterial-type flagellum-dependent cell motility"/>
    <property type="evidence" value="ECO:0007669"/>
    <property type="project" value="InterPro"/>
</dbReference>
<comment type="caution">
    <text evidence="14">The sequence shown here is derived from an EMBL/GenBank/DDBJ whole genome shotgun (WGS) entry which is preliminary data.</text>
</comment>
<dbReference type="Gene3D" id="1.10.220.30">
    <property type="match status" value="3"/>
</dbReference>
<organism evidence="14 15">
    <name type="scientific">Allomesorhizobium camelthorni</name>
    <dbReference type="NCBI Taxonomy" id="475069"/>
    <lineage>
        <taxon>Bacteria</taxon>
        <taxon>Pseudomonadati</taxon>
        <taxon>Pseudomonadota</taxon>
        <taxon>Alphaproteobacteria</taxon>
        <taxon>Hyphomicrobiales</taxon>
        <taxon>Phyllobacteriaceae</taxon>
        <taxon>Allomesorhizobium</taxon>
    </lineage>
</organism>
<evidence type="ECO:0000256" key="1">
    <source>
        <dbReference type="ARBA" id="ARBA00004117"/>
    </source>
</evidence>
<dbReference type="Pfam" id="PF01706">
    <property type="entry name" value="FliG_C"/>
    <property type="match status" value="1"/>
</dbReference>
<evidence type="ECO:0000256" key="6">
    <source>
        <dbReference type="ARBA" id="ARBA00022500"/>
    </source>
</evidence>
<dbReference type="GO" id="GO:0006935">
    <property type="term" value="P:chemotaxis"/>
    <property type="evidence" value="ECO:0007669"/>
    <property type="project" value="UniProtKB-KW"/>
</dbReference>
<keyword evidence="14" id="KW-0282">Flagellum</keyword>
<dbReference type="InterPro" id="IPR011002">
    <property type="entry name" value="FliG_a-hlx"/>
</dbReference>
<dbReference type="AlphaFoldDB" id="A0A6G4WMM7"/>
<evidence type="ECO:0000259" key="12">
    <source>
        <dbReference type="Pfam" id="PF14841"/>
    </source>
</evidence>
<keyword evidence="14" id="KW-0969">Cilium</keyword>